<name>A0A5C6LKB5_9BACT</name>
<dbReference type="InterPro" id="IPR028973">
    <property type="entry name" value="PhnB-like"/>
</dbReference>
<dbReference type="SUPFAM" id="SSF54593">
    <property type="entry name" value="Glyoxalase/Bleomycin resistance protein/Dihydroxybiphenyl dioxygenase"/>
    <property type="match status" value="1"/>
</dbReference>
<evidence type="ECO:0000259" key="1">
    <source>
        <dbReference type="Pfam" id="PF06983"/>
    </source>
</evidence>
<dbReference type="PANTHER" id="PTHR33990:SF1">
    <property type="entry name" value="PROTEIN YJDN"/>
    <property type="match status" value="1"/>
</dbReference>
<sequence>MASLNPYLLFNGTCEEAFNLYKSVFGGEFQMISKFKDMPGEGVDPQYAEHIMHVALPVGDKDILMGSDCGPENGNIHIGTNFSVSISVGSEAETRKIFDGLAAGGKVTMPLDKTFWSPLFGMVTDKFQVNWMVSFDAQPS</sequence>
<dbReference type="Gene3D" id="3.10.180.10">
    <property type="entry name" value="2,3-Dihydroxybiphenyl 1,2-Dioxygenase, domain 1"/>
    <property type="match status" value="1"/>
</dbReference>
<dbReference type="CDD" id="cd06588">
    <property type="entry name" value="PhnB_like"/>
    <property type="match status" value="1"/>
</dbReference>
<protein>
    <submittedName>
        <fullName evidence="2">VOC family protein</fullName>
    </submittedName>
</protein>
<dbReference type="OrthoDB" id="9795306at2"/>
<feature type="domain" description="PhnB-like" evidence="1">
    <location>
        <begin position="4"/>
        <end position="133"/>
    </location>
</feature>
<dbReference type="InterPro" id="IPR029068">
    <property type="entry name" value="Glyas_Bleomycin-R_OHBP_Dase"/>
</dbReference>
<gene>
    <name evidence="2" type="ORF">FEF09_25615</name>
</gene>
<dbReference type="AlphaFoldDB" id="A0A5C6LKB5"/>
<dbReference type="EMBL" id="VOHS01000046">
    <property type="protein sequence ID" value="TWV94357.1"/>
    <property type="molecule type" value="Genomic_DNA"/>
</dbReference>
<dbReference type="PANTHER" id="PTHR33990">
    <property type="entry name" value="PROTEIN YJDN-RELATED"/>
    <property type="match status" value="1"/>
</dbReference>
<evidence type="ECO:0000313" key="3">
    <source>
        <dbReference type="Proteomes" id="UP000318815"/>
    </source>
</evidence>
<reference evidence="2 3" key="1">
    <citation type="submission" date="2019-08" db="EMBL/GenBank/DDBJ databases">
        <title>Whole genome sequencing of chitin degrading bacteria Chitinophaga pinensis YS16.</title>
        <authorList>
            <person name="Singh R.P."/>
            <person name="Manchanda G."/>
            <person name="Maurya I.K."/>
            <person name="Joshi N.K."/>
            <person name="Srivastava A.K."/>
        </authorList>
    </citation>
    <scope>NUCLEOTIDE SEQUENCE [LARGE SCALE GENOMIC DNA]</scope>
    <source>
        <strain evidence="2 3">YS-16</strain>
    </source>
</reference>
<evidence type="ECO:0000313" key="2">
    <source>
        <dbReference type="EMBL" id="TWV94357.1"/>
    </source>
</evidence>
<comment type="caution">
    <text evidence="2">The sequence shown here is derived from an EMBL/GenBank/DDBJ whole genome shotgun (WGS) entry which is preliminary data.</text>
</comment>
<accession>A0A5C6LKB5</accession>
<dbReference type="Pfam" id="PF06983">
    <property type="entry name" value="3-dmu-9_3-mt"/>
    <property type="match status" value="1"/>
</dbReference>
<keyword evidence="3" id="KW-1185">Reference proteome</keyword>
<dbReference type="Proteomes" id="UP000318815">
    <property type="component" value="Unassembled WGS sequence"/>
</dbReference>
<proteinExistence type="predicted"/>
<dbReference type="RefSeq" id="WP_146307750.1">
    <property type="nucleotide sequence ID" value="NZ_VOHS01000046.1"/>
</dbReference>
<organism evidence="2 3">
    <name type="scientific">Chitinophaga pinensis</name>
    <dbReference type="NCBI Taxonomy" id="79329"/>
    <lineage>
        <taxon>Bacteria</taxon>
        <taxon>Pseudomonadati</taxon>
        <taxon>Bacteroidota</taxon>
        <taxon>Chitinophagia</taxon>
        <taxon>Chitinophagales</taxon>
        <taxon>Chitinophagaceae</taxon>
        <taxon>Chitinophaga</taxon>
    </lineage>
</organism>